<gene>
    <name evidence="1" type="ORF">N1851_013935</name>
</gene>
<protein>
    <submittedName>
        <fullName evidence="1">Uncharacterized protein</fullName>
    </submittedName>
</protein>
<comment type="caution">
    <text evidence="1">The sequence shown here is derived from an EMBL/GenBank/DDBJ whole genome shotgun (WGS) entry which is preliminary data.</text>
</comment>
<name>A0AA47MU82_MERPO</name>
<dbReference type="Proteomes" id="UP001174136">
    <property type="component" value="Unassembled WGS sequence"/>
</dbReference>
<reference evidence="1" key="1">
    <citation type="journal article" date="2023" name="Front. Mar. Sci.">
        <title>A new Merluccius polli reference genome to investigate the effects of global change in West African waters.</title>
        <authorList>
            <person name="Mateo J.L."/>
            <person name="Blanco-Fernandez C."/>
            <person name="Garcia-Vazquez E."/>
            <person name="Machado-Schiaffino G."/>
        </authorList>
    </citation>
    <scope>NUCLEOTIDE SEQUENCE</scope>
    <source>
        <strain evidence="1">C29</strain>
        <tissue evidence="1">Fin</tissue>
    </source>
</reference>
<evidence type="ECO:0000313" key="1">
    <source>
        <dbReference type="EMBL" id="KAK0146728.1"/>
    </source>
</evidence>
<keyword evidence="2" id="KW-1185">Reference proteome</keyword>
<dbReference type="PANTHER" id="PTHR47331">
    <property type="entry name" value="PHD-TYPE DOMAIN-CONTAINING PROTEIN"/>
    <property type="match status" value="1"/>
</dbReference>
<evidence type="ECO:0000313" key="2">
    <source>
        <dbReference type="Proteomes" id="UP001174136"/>
    </source>
</evidence>
<accession>A0AA47MU82</accession>
<dbReference type="EMBL" id="JAOPHQ010002560">
    <property type="protein sequence ID" value="KAK0146728.1"/>
    <property type="molecule type" value="Genomic_DNA"/>
</dbReference>
<dbReference type="AlphaFoldDB" id="A0AA47MU82"/>
<sequence length="153" mass="17442">MSRGLKVKELMASNWFTGPDFLWHDEFPSGDIKVGDIAVEDPDVRKAFVHKTLTTEDSLLDRFLKFSSWTSLVKAIARLMQRAKELKGFTSRTKPTSLKERRDAESIIGIVQRATFSEETEVDSALDDQGKRLTKTVYLERPIHKTVTLIKAE</sequence>
<proteinExistence type="predicted"/>
<dbReference type="PANTHER" id="PTHR47331:SF5">
    <property type="entry name" value="RIBONUCLEASE H"/>
    <property type="match status" value="1"/>
</dbReference>
<organism evidence="1 2">
    <name type="scientific">Merluccius polli</name>
    <name type="common">Benguela hake</name>
    <name type="synonym">Merluccius cadenati</name>
    <dbReference type="NCBI Taxonomy" id="89951"/>
    <lineage>
        <taxon>Eukaryota</taxon>
        <taxon>Metazoa</taxon>
        <taxon>Chordata</taxon>
        <taxon>Craniata</taxon>
        <taxon>Vertebrata</taxon>
        <taxon>Euteleostomi</taxon>
        <taxon>Actinopterygii</taxon>
        <taxon>Neopterygii</taxon>
        <taxon>Teleostei</taxon>
        <taxon>Neoteleostei</taxon>
        <taxon>Acanthomorphata</taxon>
        <taxon>Zeiogadaria</taxon>
        <taxon>Gadariae</taxon>
        <taxon>Gadiformes</taxon>
        <taxon>Gadoidei</taxon>
        <taxon>Merlucciidae</taxon>
        <taxon>Merluccius</taxon>
    </lineage>
</organism>